<dbReference type="OrthoDB" id="3035489at2759"/>
<dbReference type="Proteomes" id="UP000219338">
    <property type="component" value="Unassembled WGS sequence"/>
</dbReference>
<protein>
    <submittedName>
        <fullName evidence="2">Uncharacterized protein</fullName>
    </submittedName>
</protein>
<feature type="compositionally biased region" description="Polar residues" evidence="1">
    <location>
        <begin position="186"/>
        <end position="197"/>
    </location>
</feature>
<dbReference type="EMBL" id="FUEG01000001">
    <property type="protein sequence ID" value="SJK97705.1"/>
    <property type="molecule type" value="Genomic_DNA"/>
</dbReference>
<sequence length="339" mass="36943">MKRDRRNVQALKDNLRDYCNKAQGAYFGVAESHRYDPPDLSYGSFVALPDIGECYDKIPKPEWCGAVGCPFSWSSSHEPAYEAPVPPGASGLSLIAPGPTFQLWLFYSGRSTTDQSALTPQKHNSLHLRDRLYNLLQDKSSSSPISSSIPNLTSSHFPSTLTSQHASTSTSASQSRYGSLSRPLPSRTSEISATSEQVYGKPITCASDAAHAPESSQQLERGRSSRTRSRRMEQEDDAPPTPDKDVHTSQAPAPSTSLRPETPKTFLKPQHAATTLSYSQSITNFYSTPGLSRTPIYGHPTLKTSNSFRMTPSFPSYHSSIGSGKMIASSMVHSGVTYA</sequence>
<proteinExistence type="predicted"/>
<feature type="compositionally biased region" description="Low complexity" evidence="1">
    <location>
        <begin position="159"/>
        <end position="175"/>
    </location>
</feature>
<feature type="region of interest" description="Disordered" evidence="1">
    <location>
        <begin position="156"/>
        <end position="264"/>
    </location>
</feature>
<keyword evidence="3" id="KW-1185">Reference proteome</keyword>
<accession>A0A284QMJ7</accession>
<reference evidence="3" key="1">
    <citation type="journal article" date="2017" name="Nat. Ecol. Evol.">
        <title>Genome expansion and lineage-specific genetic innovations in the forest pathogenic fungi Armillaria.</title>
        <authorList>
            <person name="Sipos G."/>
            <person name="Prasanna A.N."/>
            <person name="Walter M.C."/>
            <person name="O'Connor E."/>
            <person name="Balint B."/>
            <person name="Krizsan K."/>
            <person name="Kiss B."/>
            <person name="Hess J."/>
            <person name="Varga T."/>
            <person name="Slot J."/>
            <person name="Riley R."/>
            <person name="Boka B."/>
            <person name="Rigling D."/>
            <person name="Barry K."/>
            <person name="Lee J."/>
            <person name="Mihaltcheva S."/>
            <person name="LaButti K."/>
            <person name="Lipzen A."/>
            <person name="Waldron R."/>
            <person name="Moloney N.M."/>
            <person name="Sperisen C."/>
            <person name="Kredics L."/>
            <person name="Vagvoelgyi C."/>
            <person name="Patrignani A."/>
            <person name="Fitzpatrick D."/>
            <person name="Nagy I."/>
            <person name="Doyle S."/>
            <person name="Anderson J.B."/>
            <person name="Grigoriev I.V."/>
            <person name="Gueldener U."/>
            <person name="Muensterkoetter M."/>
            <person name="Nagy L.G."/>
        </authorList>
    </citation>
    <scope>NUCLEOTIDE SEQUENCE [LARGE SCALE GENOMIC DNA]</scope>
    <source>
        <strain evidence="3">C18/9</strain>
    </source>
</reference>
<evidence type="ECO:0000313" key="2">
    <source>
        <dbReference type="EMBL" id="SJK97705.1"/>
    </source>
</evidence>
<dbReference type="AlphaFoldDB" id="A0A284QMJ7"/>
<feature type="compositionally biased region" description="Polar residues" evidence="1">
    <location>
        <begin position="248"/>
        <end position="259"/>
    </location>
</feature>
<organism evidence="2 3">
    <name type="scientific">Armillaria ostoyae</name>
    <name type="common">Armillaria root rot fungus</name>
    <dbReference type="NCBI Taxonomy" id="47428"/>
    <lineage>
        <taxon>Eukaryota</taxon>
        <taxon>Fungi</taxon>
        <taxon>Dikarya</taxon>
        <taxon>Basidiomycota</taxon>
        <taxon>Agaricomycotina</taxon>
        <taxon>Agaricomycetes</taxon>
        <taxon>Agaricomycetidae</taxon>
        <taxon>Agaricales</taxon>
        <taxon>Marasmiineae</taxon>
        <taxon>Physalacriaceae</taxon>
        <taxon>Armillaria</taxon>
    </lineage>
</organism>
<gene>
    <name evidence="2" type="ORF">ARMOST_00958</name>
</gene>
<evidence type="ECO:0000256" key="1">
    <source>
        <dbReference type="SAM" id="MobiDB-lite"/>
    </source>
</evidence>
<name>A0A284QMJ7_ARMOS</name>
<evidence type="ECO:0000313" key="3">
    <source>
        <dbReference type="Proteomes" id="UP000219338"/>
    </source>
</evidence>